<dbReference type="AlphaFoldDB" id="A0AAU9WVP3"/>
<feature type="region of interest" description="Disordered" evidence="5">
    <location>
        <begin position="1072"/>
        <end position="1152"/>
    </location>
</feature>
<keyword evidence="8" id="KW-1185">Reference proteome</keyword>
<evidence type="ECO:0000256" key="6">
    <source>
        <dbReference type="SAM" id="Phobius"/>
    </source>
</evidence>
<feature type="transmembrane region" description="Helical" evidence="6">
    <location>
        <begin position="657"/>
        <end position="680"/>
    </location>
</feature>
<comment type="subcellular location">
    <subcellularLocation>
        <location evidence="1">Membrane</location>
        <topology evidence="1">Multi-pass membrane protein</topology>
    </subcellularLocation>
</comment>
<feature type="transmembrane region" description="Helical" evidence="6">
    <location>
        <begin position="692"/>
        <end position="710"/>
    </location>
</feature>
<feature type="transmembrane region" description="Helical" evidence="6">
    <location>
        <begin position="582"/>
        <end position="602"/>
    </location>
</feature>
<feature type="compositionally biased region" description="Basic and acidic residues" evidence="5">
    <location>
        <begin position="1137"/>
        <end position="1152"/>
    </location>
</feature>
<feature type="transmembrane region" description="Helical" evidence="6">
    <location>
        <begin position="929"/>
        <end position="953"/>
    </location>
</feature>
<accession>A0AAU9WVP3</accession>
<feature type="compositionally biased region" description="Polar residues" evidence="5">
    <location>
        <begin position="1085"/>
        <end position="1118"/>
    </location>
</feature>
<reference evidence="7 8" key="1">
    <citation type="submission" date="2022-05" db="EMBL/GenBank/DDBJ databases">
        <authorList>
            <consortium name="Genoscope - CEA"/>
            <person name="William W."/>
        </authorList>
    </citation>
    <scope>NUCLEOTIDE SEQUENCE [LARGE SCALE GENOMIC DNA]</scope>
</reference>
<comment type="caution">
    <text evidence="7">The sequence shown here is derived from an EMBL/GenBank/DDBJ whole genome shotgun (WGS) entry which is preliminary data.</text>
</comment>
<evidence type="ECO:0000313" key="7">
    <source>
        <dbReference type="EMBL" id="CAH3126787.1"/>
    </source>
</evidence>
<evidence type="ECO:0008006" key="9">
    <source>
        <dbReference type="Google" id="ProtNLM"/>
    </source>
</evidence>
<feature type="transmembrane region" description="Helical" evidence="6">
    <location>
        <begin position="247"/>
        <end position="265"/>
    </location>
</feature>
<feature type="transmembrane region" description="Helical" evidence="6">
    <location>
        <begin position="824"/>
        <end position="851"/>
    </location>
</feature>
<keyword evidence="4 6" id="KW-0472">Membrane</keyword>
<feature type="transmembrane region" description="Helical" evidence="6">
    <location>
        <begin position="21"/>
        <end position="44"/>
    </location>
</feature>
<organism evidence="7 8">
    <name type="scientific">Pocillopora meandrina</name>
    <dbReference type="NCBI Taxonomy" id="46732"/>
    <lineage>
        <taxon>Eukaryota</taxon>
        <taxon>Metazoa</taxon>
        <taxon>Cnidaria</taxon>
        <taxon>Anthozoa</taxon>
        <taxon>Hexacorallia</taxon>
        <taxon>Scleractinia</taxon>
        <taxon>Astrocoeniina</taxon>
        <taxon>Pocilloporidae</taxon>
        <taxon>Pocillopora</taxon>
    </lineage>
</organism>
<keyword evidence="2 6" id="KW-0812">Transmembrane</keyword>
<sequence length="1152" mass="130615">MESKSSAERMCCKSFKVSESIVVFYIVNFVLVTTVTLPTLFYIFQPDHPPHIKLNGTFSQKIGYTLNSSDYFSQRTRNVTINKDFPLQCNSPLLPDKETGLCRPPCAWTTQSPLTQKVYFVVIVVGLWLALIATIITFITWASIKNLRKFPHVLRFHIMVCCVILGNSKMLPMHMKPEKTFCRGQLFWESTGHSSLATVIQGAMSHYFGLAHSFWAMCFIANTYAVIVRDNRAVFKHPIKIHFIQSVFCWLVPAVIVTCCLYISPPGYKFLFIDLMTAGAASARMAYFAVTLPMQVTLGVSLCLLWSIVWHLRKARLDSRKRVIRAREERISMRRVERQFLSMAVVITVVVGVVMSVNTVTLYRVRGFVHDAEVYFDCLLVSKNCKPPSCNTVLPLINVIAPAFACLAFFFLLLMNKDCRNIWRGCFRRFTKLFEFCKPPPLKIRADTDRSRCSSTLTVLSTDRRDSELFFRQSFVLPGYVSGLDLQQNRQRASTLTFPVKKQELTVTDLDIEIKVTPPSDADVELRARRNSVPVFLLQDLDSHRRYNKTTIHSSTESLSSDHSGVSSRCCGSMMSRFKLPYYAGHLFLLIIVTAPTLFYVFRPDHPPHSDLYDSLFLFSVTDIPLECNSPLIPDNDTGQCRPPCAWTSQSSLTQKVYYGIVVIGLWLVVIATIITLITWASIESLRKFPHVLRFHIIICCIFLACFKMIPVRIGLEKVFCGEQAFWKAGGHSSLYAVILGAGSHYFILAHSFWAMCFIANTYAVIIHDNRAVFKHPIKIHLMQSVLSWLVPAFIVAGCLYFAPPGYTFLFMDHMSAGAQSIQMAYFTFTLPMQVTIYVSLHLLWSIVWHLRKARLDATKRVIRAREEKVSMRRIERQFLSMAVVILVVAATATSINTMTFYRTDKFVHGAEMYFYCLQTSSNCTSPSYFTVLPLINLVAPGFLCLAFFFLLLMNKDCRQIWTGYFAKCKKCFQLCGEPLRKPRADTELSKDSRCSSVLTVLSPDRRGSELYGSQTLVDPKNRILPSYPLPRSVTRLKTESVILVGIKPRASTLSLPVMMSPRVTISNSTFQVPLSPNELDPRSRSSSLPVILQQKSETASTENKQGRVTSHILSTLSRDLEVSRSMNSEDSDANSETDKFIPKSEETSSPS</sequence>
<keyword evidence="3 6" id="KW-1133">Transmembrane helix</keyword>
<protein>
    <recommendedName>
        <fullName evidence="9">G-protein coupled receptors family 1 profile domain-containing protein</fullName>
    </recommendedName>
</protein>
<evidence type="ECO:0000256" key="5">
    <source>
        <dbReference type="SAM" id="MobiDB-lite"/>
    </source>
</evidence>
<dbReference type="PANTHER" id="PTHR23112:SF0">
    <property type="entry name" value="TRANSMEMBRANE PROTEIN 116"/>
    <property type="match status" value="1"/>
</dbReference>
<dbReference type="PANTHER" id="PTHR23112">
    <property type="entry name" value="G PROTEIN-COUPLED RECEPTOR 157-RELATED"/>
    <property type="match status" value="1"/>
</dbReference>
<dbReference type="GO" id="GO:0005886">
    <property type="term" value="C:plasma membrane"/>
    <property type="evidence" value="ECO:0007669"/>
    <property type="project" value="TreeGrafter"/>
</dbReference>
<feature type="transmembrane region" description="Helical" evidence="6">
    <location>
        <begin position="393"/>
        <end position="414"/>
    </location>
</feature>
<feature type="transmembrane region" description="Helical" evidence="6">
    <location>
        <begin position="153"/>
        <end position="171"/>
    </location>
</feature>
<evidence type="ECO:0000256" key="1">
    <source>
        <dbReference type="ARBA" id="ARBA00004141"/>
    </source>
</evidence>
<evidence type="ECO:0000256" key="3">
    <source>
        <dbReference type="ARBA" id="ARBA00022989"/>
    </source>
</evidence>
<feature type="transmembrane region" description="Helical" evidence="6">
    <location>
        <begin position="118"/>
        <end position="141"/>
    </location>
</feature>
<feature type="transmembrane region" description="Helical" evidence="6">
    <location>
        <begin position="340"/>
        <end position="363"/>
    </location>
</feature>
<feature type="transmembrane region" description="Helical" evidence="6">
    <location>
        <begin position="786"/>
        <end position="804"/>
    </location>
</feature>
<dbReference type="Proteomes" id="UP001159428">
    <property type="component" value="Unassembled WGS sequence"/>
</dbReference>
<feature type="transmembrane region" description="Helical" evidence="6">
    <location>
        <begin position="207"/>
        <end position="227"/>
    </location>
</feature>
<gene>
    <name evidence="7" type="ORF">PMEA_00012729</name>
</gene>
<evidence type="ECO:0000256" key="4">
    <source>
        <dbReference type="ARBA" id="ARBA00023136"/>
    </source>
</evidence>
<dbReference type="Gene3D" id="1.20.1070.10">
    <property type="entry name" value="Rhodopsin 7-helix transmembrane proteins"/>
    <property type="match status" value="2"/>
</dbReference>
<evidence type="ECO:0000313" key="8">
    <source>
        <dbReference type="Proteomes" id="UP001159428"/>
    </source>
</evidence>
<feature type="transmembrane region" description="Helical" evidence="6">
    <location>
        <begin position="285"/>
        <end position="312"/>
    </location>
</feature>
<evidence type="ECO:0000256" key="2">
    <source>
        <dbReference type="ARBA" id="ARBA00022692"/>
    </source>
</evidence>
<name>A0AAU9WVP3_9CNID</name>
<dbReference type="EMBL" id="CALNXJ010000022">
    <property type="protein sequence ID" value="CAH3126787.1"/>
    <property type="molecule type" value="Genomic_DNA"/>
</dbReference>
<feature type="transmembrane region" description="Helical" evidence="6">
    <location>
        <begin position="746"/>
        <end position="766"/>
    </location>
</feature>
<dbReference type="GO" id="GO:0007189">
    <property type="term" value="P:adenylate cyclase-activating G protein-coupled receptor signaling pathway"/>
    <property type="evidence" value="ECO:0007669"/>
    <property type="project" value="TreeGrafter"/>
</dbReference>
<proteinExistence type="predicted"/>
<dbReference type="GO" id="GO:0004930">
    <property type="term" value="F:G protein-coupled receptor activity"/>
    <property type="evidence" value="ECO:0007669"/>
    <property type="project" value="TreeGrafter"/>
</dbReference>
<feature type="transmembrane region" description="Helical" evidence="6">
    <location>
        <begin position="879"/>
        <end position="902"/>
    </location>
</feature>
<dbReference type="SUPFAM" id="SSF81321">
    <property type="entry name" value="Family A G protein-coupled receptor-like"/>
    <property type="match status" value="1"/>
</dbReference>